<gene>
    <name evidence="1" type="ORF">D1114_04100</name>
</gene>
<dbReference type="Proteomes" id="UP000266305">
    <property type="component" value="Unassembled WGS sequence"/>
</dbReference>
<name>A0AAX1UPY6_CERSP</name>
<evidence type="ECO:0000313" key="2">
    <source>
        <dbReference type="Proteomes" id="UP000266305"/>
    </source>
</evidence>
<comment type="caution">
    <text evidence="1">The sequence shown here is derived from an EMBL/GenBank/DDBJ whole genome shotgun (WGS) entry which is preliminary data.</text>
</comment>
<evidence type="ECO:0000313" key="1">
    <source>
        <dbReference type="EMBL" id="RHZ97509.1"/>
    </source>
</evidence>
<dbReference type="AlphaFoldDB" id="A0AAX1UPY6"/>
<reference evidence="1 2" key="1">
    <citation type="submission" date="2018-08" db="EMBL/GenBank/DDBJ databases">
        <title>Draft genome sequence of Rhodobacter sphaeroides FY.</title>
        <authorList>
            <person name="Rayyan A."/>
            <person name="Meyer T.E."/>
            <person name="Kyndt J.A."/>
        </authorList>
    </citation>
    <scope>NUCLEOTIDE SEQUENCE [LARGE SCALE GENOMIC DNA]</scope>
    <source>
        <strain evidence="1 2">FY</strain>
    </source>
</reference>
<organism evidence="1 2">
    <name type="scientific">Cereibacter sphaeroides</name>
    <name type="common">Rhodobacter sphaeroides</name>
    <dbReference type="NCBI Taxonomy" id="1063"/>
    <lineage>
        <taxon>Bacteria</taxon>
        <taxon>Pseudomonadati</taxon>
        <taxon>Pseudomonadota</taxon>
        <taxon>Alphaproteobacteria</taxon>
        <taxon>Rhodobacterales</taxon>
        <taxon>Paracoccaceae</taxon>
        <taxon>Cereibacter</taxon>
    </lineage>
</organism>
<accession>A0AAX1UPY6</accession>
<protein>
    <submittedName>
        <fullName evidence="1">Uncharacterized protein</fullName>
    </submittedName>
</protein>
<sequence length="30" mass="3330">MEPRDARLFVLLLVALSATSAGIIVNLWPY</sequence>
<dbReference type="EMBL" id="QWGP01000003">
    <property type="protein sequence ID" value="RHZ97509.1"/>
    <property type="molecule type" value="Genomic_DNA"/>
</dbReference>
<proteinExistence type="predicted"/>